<dbReference type="PANTHER" id="PTHR43848">
    <property type="entry name" value="PUTRESCINE TRANSPORT SYSTEM PERMEASE PROTEIN POTI"/>
    <property type="match status" value="1"/>
</dbReference>
<dbReference type="Proteomes" id="UP001595945">
    <property type="component" value="Unassembled WGS sequence"/>
</dbReference>
<dbReference type="InterPro" id="IPR035906">
    <property type="entry name" value="MetI-like_sf"/>
</dbReference>
<proteinExistence type="inferred from homology"/>
<dbReference type="GO" id="GO:0005886">
    <property type="term" value="C:plasma membrane"/>
    <property type="evidence" value="ECO:0007669"/>
    <property type="project" value="UniProtKB-SubCell"/>
</dbReference>
<dbReference type="Pfam" id="PF00528">
    <property type="entry name" value="BPD_transp_1"/>
    <property type="match status" value="1"/>
</dbReference>
<evidence type="ECO:0000256" key="1">
    <source>
        <dbReference type="ARBA" id="ARBA00004651"/>
    </source>
</evidence>
<keyword evidence="4" id="KW-1003">Cell membrane</keyword>
<accession>A0ABD5Q3A9</accession>
<dbReference type="CDD" id="cd06261">
    <property type="entry name" value="TM_PBP2"/>
    <property type="match status" value="1"/>
</dbReference>
<comment type="similarity">
    <text evidence="2">Belongs to the binding-protein-dependent transport system permease family. CysTW subfamily.</text>
</comment>
<organism evidence="10 11">
    <name type="scientific">Halorussus aquaticus</name>
    <dbReference type="NCBI Taxonomy" id="2953748"/>
    <lineage>
        <taxon>Archaea</taxon>
        <taxon>Methanobacteriati</taxon>
        <taxon>Methanobacteriota</taxon>
        <taxon>Stenosarchaea group</taxon>
        <taxon>Halobacteria</taxon>
        <taxon>Halobacteriales</taxon>
        <taxon>Haladaptataceae</taxon>
        <taxon>Halorussus</taxon>
    </lineage>
</organism>
<evidence type="ECO:0000256" key="3">
    <source>
        <dbReference type="ARBA" id="ARBA00022448"/>
    </source>
</evidence>
<dbReference type="InterPro" id="IPR051789">
    <property type="entry name" value="Bact_Polyamine_Transport"/>
</dbReference>
<comment type="caution">
    <text evidence="10">The sequence shown here is derived from an EMBL/GenBank/DDBJ whole genome shotgun (WGS) entry which is preliminary data.</text>
</comment>
<dbReference type="Gene3D" id="1.10.3720.10">
    <property type="entry name" value="MetI-like"/>
    <property type="match status" value="1"/>
</dbReference>
<feature type="transmembrane region" description="Helical" evidence="8">
    <location>
        <begin position="127"/>
        <end position="148"/>
    </location>
</feature>
<dbReference type="EMBL" id="JBHSHT010000001">
    <property type="protein sequence ID" value="MFC4824986.1"/>
    <property type="molecule type" value="Genomic_DNA"/>
</dbReference>
<feature type="transmembrane region" description="Helical" evidence="8">
    <location>
        <begin position="35"/>
        <end position="60"/>
    </location>
</feature>
<feature type="transmembrane region" description="Helical" evidence="8">
    <location>
        <begin position="154"/>
        <end position="177"/>
    </location>
</feature>
<sequence>MATETGTSTEDARESTSPSRLLDHERKEWLLNRSLWLVAGALLVFLWIPLLVMMFLSFAVNASTFFPFEGFTLAHYTATFADETLMFALWNSIQIATISACIATVLGVLASFALARYDFPFKELYRTFGILPMVIPGVVMGIALLIYFRTLLGMTPGFLTVVLTHSVYGFPFVLLMVTSRLYTFDESLEEAARDLGADPMTVFRDITLPIVAPAIGAGFLFAWIRSFEDFIRVYFVKGTMDVLTTSMYSMIKYGTAPKMNAISSFIVFVIAAVLAVAMNVGNVAGMVAGTEGDS</sequence>
<dbReference type="AlphaFoldDB" id="A0ABD5Q3A9"/>
<gene>
    <name evidence="10" type="ORF">ACFO9K_12025</name>
</gene>
<feature type="domain" description="ABC transmembrane type-1" evidence="9">
    <location>
        <begin position="89"/>
        <end position="278"/>
    </location>
</feature>
<dbReference type="RefSeq" id="WP_254269307.1">
    <property type="nucleotide sequence ID" value="NZ_CP100400.1"/>
</dbReference>
<dbReference type="InterPro" id="IPR000515">
    <property type="entry name" value="MetI-like"/>
</dbReference>
<protein>
    <submittedName>
        <fullName evidence="10">ABC transporter permease</fullName>
    </submittedName>
</protein>
<evidence type="ECO:0000256" key="8">
    <source>
        <dbReference type="RuleBase" id="RU363032"/>
    </source>
</evidence>
<dbReference type="PROSITE" id="PS50928">
    <property type="entry name" value="ABC_TM1"/>
    <property type="match status" value="1"/>
</dbReference>
<evidence type="ECO:0000256" key="7">
    <source>
        <dbReference type="ARBA" id="ARBA00023136"/>
    </source>
</evidence>
<keyword evidence="3 8" id="KW-0813">Transport</keyword>
<evidence type="ECO:0000259" key="9">
    <source>
        <dbReference type="PROSITE" id="PS50928"/>
    </source>
</evidence>
<keyword evidence="11" id="KW-1185">Reference proteome</keyword>
<keyword evidence="5 8" id="KW-0812">Transmembrane</keyword>
<name>A0ABD5Q3A9_9EURY</name>
<comment type="subcellular location">
    <subcellularLocation>
        <location evidence="1 8">Cell membrane</location>
        <topology evidence="1 8">Multi-pass membrane protein</topology>
    </subcellularLocation>
</comment>
<feature type="transmembrane region" description="Helical" evidence="8">
    <location>
        <begin position="93"/>
        <end position="115"/>
    </location>
</feature>
<evidence type="ECO:0000313" key="11">
    <source>
        <dbReference type="Proteomes" id="UP001595945"/>
    </source>
</evidence>
<feature type="transmembrane region" description="Helical" evidence="8">
    <location>
        <begin position="206"/>
        <end position="224"/>
    </location>
</feature>
<keyword evidence="6 8" id="KW-1133">Transmembrane helix</keyword>
<keyword evidence="7 8" id="KW-0472">Membrane</keyword>
<evidence type="ECO:0000256" key="4">
    <source>
        <dbReference type="ARBA" id="ARBA00022475"/>
    </source>
</evidence>
<dbReference type="PANTHER" id="PTHR43848:SF2">
    <property type="entry name" value="PUTRESCINE TRANSPORT SYSTEM PERMEASE PROTEIN POTI"/>
    <property type="match status" value="1"/>
</dbReference>
<dbReference type="SUPFAM" id="SSF161098">
    <property type="entry name" value="MetI-like"/>
    <property type="match status" value="1"/>
</dbReference>
<reference evidence="10 11" key="1">
    <citation type="journal article" date="2019" name="Int. J. Syst. Evol. Microbiol.">
        <title>The Global Catalogue of Microorganisms (GCM) 10K type strain sequencing project: providing services to taxonomists for standard genome sequencing and annotation.</title>
        <authorList>
            <consortium name="The Broad Institute Genomics Platform"/>
            <consortium name="The Broad Institute Genome Sequencing Center for Infectious Disease"/>
            <person name="Wu L."/>
            <person name="Ma J."/>
        </authorList>
    </citation>
    <scope>NUCLEOTIDE SEQUENCE [LARGE SCALE GENOMIC DNA]</scope>
    <source>
        <strain evidence="10 11">XZYJ18</strain>
    </source>
</reference>
<evidence type="ECO:0000256" key="5">
    <source>
        <dbReference type="ARBA" id="ARBA00022692"/>
    </source>
</evidence>
<feature type="transmembrane region" description="Helical" evidence="8">
    <location>
        <begin position="263"/>
        <end position="288"/>
    </location>
</feature>
<evidence type="ECO:0000256" key="6">
    <source>
        <dbReference type="ARBA" id="ARBA00022989"/>
    </source>
</evidence>
<evidence type="ECO:0000256" key="2">
    <source>
        <dbReference type="ARBA" id="ARBA00007069"/>
    </source>
</evidence>
<evidence type="ECO:0000313" key="10">
    <source>
        <dbReference type="EMBL" id="MFC4824986.1"/>
    </source>
</evidence>
<dbReference type="GeneID" id="73044312"/>